<evidence type="ECO:0000313" key="7">
    <source>
        <dbReference type="EMBL" id="CAD7289133.1"/>
    </source>
</evidence>
<dbReference type="InterPro" id="IPR037272">
    <property type="entry name" value="SNS_sf"/>
</dbReference>
<dbReference type="RefSeq" id="WP_230057405.1">
    <property type="nucleotide sequence ID" value="NZ_CAJHOE010000006.1"/>
</dbReference>
<feature type="transmembrane region" description="Helical" evidence="6">
    <location>
        <begin position="141"/>
        <end position="160"/>
    </location>
</feature>
<dbReference type="NCBIfam" id="NF037979">
    <property type="entry name" value="Na_transp"/>
    <property type="match status" value="1"/>
</dbReference>
<feature type="transmembrane region" description="Helical" evidence="6">
    <location>
        <begin position="303"/>
        <end position="331"/>
    </location>
</feature>
<dbReference type="InterPro" id="IPR047218">
    <property type="entry name" value="YocR/YhdH-like"/>
</dbReference>
<evidence type="ECO:0008006" key="9">
    <source>
        <dbReference type="Google" id="ProtNLM"/>
    </source>
</evidence>
<accession>A0ABM8Q816</accession>
<feature type="transmembrane region" description="Helical" evidence="6">
    <location>
        <begin position="172"/>
        <end position="190"/>
    </location>
</feature>
<feature type="transmembrane region" description="Helical" evidence="6">
    <location>
        <begin position="12"/>
        <end position="30"/>
    </location>
</feature>
<protein>
    <recommendedName>
        <fullName evidence="9">Sodium-dependent transporter</fullName>
    </recommendedName>
</protein>
<reference evidence="7 8" key="1">
    <citation type="submission" date="2020-11" db="EMBL/GenBank/DDBJ databases">
        <authorList>
            <person name="Peeters C."/>
        </authorList>
    </citation>
    <scope>NUCLEOTIDE SEQUENCE [LARGE SCALE GENOMIC DNA]</scope>
    <source>
        <strain evidence="7 8">LMG 8286</strain>
    </source>
</reference>
<evidence type="ECO:0000256" key="4">
    <source>
        <dbReference type="ARBA" id="ARBA00022989"/>
    </source>
</evidence>
<comment type="subcellular location">
    <subcellularLocation>
        <location evidence="1">Membrane</location>
        <topology evidence="1">Multi-pass membrane protein</topology>
    </subcellularLocation>
</comment>
<evidence type="ECO:0000256" key="1">
    <source>
        <dbReference type="ARBA" id="ARBA00004141"/>
    </source>
</evidence>
<evidence type="ECO:0000256" key="2">
    <source>
        <dbReference type="ARBA" id="ARBA00022448"/>
    </source>
</evidence>
<gene>
    <name evidence="7" type="ORF">LMG8286_01664</name>
</gene>
<keyword evidence="5 6" id="KW-0472">Membrane</keyword>
<keyword evidence="4 6" id="KW-1133">Transmembrane helix</keyword>
<feature type="transmembrane region" description="Helical" evidence="6">
    <location>
        <begin position="42"/>
        <end position="63"/>
    </location>
</feature>
<dbReference type="PROSITE" id="PS50267">
    <property type="entry name" value="NA_NEUROTRAN_SYMP_3"/>
    <property type="match status" value="1"/>
</dbReference>
<dbReference type="PANTHER" id="PTHR42948">
    <property type="entry name" value="TRANSPORTER"/>
    <property type="match status" value="1"/>
</dbReference>
<feature type="transmembrane region" description="Helical" evidence="6">
    <location>
        <begin position="387"/>
        <end position="404"/>
    </location>
</feature>
<keyword evidence="2" id="KW-0813">Transport</keyword>
<sequence>MSKNEHFSKLGYVLAVAGSAVGLGAIWKFPYVVGQNGGSAFVLLYILICAVVAIPVFLAELSIGKLSESDSVNAFRKLAVKNKGFWGCVGGLTMVTAALISGYYLVIIGWVYKYIVLSFGSLPANIDDSKSYFLEFLTKDALGQFIFYALAFASCIYILSRGVKSGIEKVSMVMMPALFVMLMLMLFYSFSMDGFSKAASFLLIPDFSKIGLDSFLSALGLAFFTMSLGMAVIITYSASLSNDTNLVRSTLSVVGINIIIAIIAGLVIFTFVFQFDAQPSQGVGLVFMSLPTLFGNLGFVGNILAVVFFVALSFAALTSCISIIEPFVFFLIREFGFSRAKSLTIVGSGIFVLGILCIFANIEGVGDKYMVFGKDFFTFLDFTAEKILLPLGGIGGALFAGYIIRKEALKTLFGPYMNDFAFNVWYILIRFVSPICVFGIMIKGLFF</sequence>
<dbReference type="EMBL" id="CAJHOE010000006">
    <property type="protein sequence ID" value="CAD7289133.1"/>
    <property type="molecule type" value="Genomic_DNA"/>
</dbReference>
<dbReference type="Proteomes" id="UP000789359">
    <property type="component" value="Unassembled WGS sequence"/>
</dbReference>
<keyword evidence="8" id="KW-1185">Reference proteome</keyword>
<organism evidence="7 8">
    <name type="scientific">Campylobacter suis</name>
    <dbReference type="NCBI Taxonomy" id="2790657"/>
    <lineage>
        <taxon>Bacteria</taxon>
        <taxon>Pseudomonadati</taxon>
        <taxon>Campylobacterota</taxon>
        <taxon>Epsilonproteobacteria</taxon>
        <taxon>Campylobacterales</taxon>
        <taxon>Campylobacteraceae</taxon>
        <taxon>Campylobacter</taxon>
    </lineage>
</organism>
<feature type="transmembrane region" description="Helical" evidence="6">
    <location>
        <begin position="210"/>
        <end position="238"/>
    </location>
</feature>
<feature type="transmembrane region" description="Helical" evidence="6">
    <location>
        <begin position="343"/>
        <end position="362"/>
    </location>
</feature>
<comment type="caution">
    <text evidence="7">The sequence shown here is derived from an EMBL/GenBank/DDBJ whole genome shotgun (WGS) entry which is preliminary data.</text>
</comment>
<feature type="transmembrane region" description="Helical" evidence="6">
    <location>
        <begin position="84"/>
        <end position="112"/>
    </location>
</feature>
<evidence type="ECO:0000313" key="8">
    <source>
        <dbReference type="Proteomes" id="UP000789359"/>
    </source>
</evidence>
<keyword evidence="3 6" id="KW-0812">Transmembrane</keyword>
<dbReference type="PANTHER" id="PTHR42948:SF1">
    <property type="entry name" value="TRANSPORTER"/>
    <property type="match status" value="1"/>
</dbReference>
<dbReference type="InterPro" id="IPR000175">
    <property type="entry name" value="Na/ntran_symport"/>
</dbReference>
<dbReference type="PRINTS" id="PR00176">
    <property type="entry name" value="NANEUSMPORT"/>
</dbReference>
<evidence type="ECO:0000256" key="3">
    <source>
        <dbReference type="ARBA" id="ARBA00022692"/>
    </source>
</evidence>
<dbReference type="SUPFAM" id="SSF161070">
    <property type="entry name" value="SNF-like"/>
    <property type="match status" value="1"/>
</dbReference>
<dbReference type="Pfam" id="PF00209">
    <property type="entry name" value="SNF"/>
    <property type="match status" value="2"/>
</dbReference>
<dbReference type="CDD" id="cd10336">
    <property type="entry name" value="SLC6sbd_Tyt1-Like"/>
    <property type="match status" value="1"/>
</dbReference>
<evidence type="ECO:0000256" key="6">
    <source>
        <dbReference type="SAM" id="Phobius"/>
    </source>
</evidence>
<proteinExistence type="predicted"/>
<feature type="transmembrane region" description="Helical" evidence="6">
    <location>
        <begin position="250"/>
        <end position="273"/>
    </location>
</feature>
<evidence type="ECO:0000256" key="5">
    <source>
        <dbReference type="ARBA" id="ARBA00023136"/>
    </source>
</evidence>
<feature type="transmembrane region" description="Helical" evidence="6">
    <location>
        <begin position="424"/>
        <end position="446"/>
    </location>
</feature>
<name>A0ABM8Q816_9BACT</name>